<evidence type="ECO:0000256" key="2">
    <source>
        <dbReference type="ARBA" id="ARBA00022679"/>
    </source>
</evidence>
<evidence type="ECO:0000313" key="3">
    <source>
        <dbReference type="EMBL" id="KGL42539.1"/>
    </source>
</evidence>
<dbReference type="GeneID" id="58716489"/>
<dbReference type="GO" id="GO:0016758">
    <property type="term" value="F:hexosyltransferase activity"/>
    <property type="evidence" value="ECO:0007669"/>
    <property type="project" value="TreeGrafter"/>
</dbReference>
<dbReference type="Proteomes" id="UP000029844">
    <property type="component" value="Unassembled WGS sequence"/>
</dbReference>
<dbReference type="OrthoDB" id="9771846at2"/>
<sequence length="262" mass="30362">MINVRTQILGSNLDCLTLSQTLNRIEDIIQKGQPTQHVVINANKINLMHQDTKLRDIVNGSPLINADGSSIVLAGKLLGQPIPERVTGIDLFEELLDICNEKEYRPYFLGATQEVIEEIETHYRAKYPDMSFGGFRNGYFSPEESVSIADEIRESDSDILFLAFSSPQKEYWASEHLERLDVPFVMGVGGTFDVIAGKTNRAPQWMQRAGLEWFYRFVQEPRRMFSRYFFGNLRFLNHVKQEKIKLWKENRFVGRSQDERNY</sequence>
<dbReference type="NCBIfam" id="TIGR00696">
    <property type="entry name" value="wecG_tagA_cpsF"/>
    <property type="match status" value="1"/>
</dbReference>
<accession>A0A099W9W4</accession>
<name>A0A099W9W4_9LIST</name>
<evidence type="ECO:0000313" key="4">
    <source>
        <dbReference type="Proteomes" id="UP000029844"/>
    </source>
</evidence>
<dbReference type="STRING" id="1552123.EP57_03505"/>
<comment type="caution">
    <text evidence="3">The sequence shown here is derived from an EMBL/GenBank/DDBJ whole genome shotgun (WGS) entry which is preliminary data.</text>
</comment>
<reference evidence="3 4" key="1">
    <citation type="submission" date="2014-05" db="EMBL/GenBank/DDBJ databases">
        <title>Novel Listeriaceae from food processing environments.</title>
        <authorList>
            <person name="den Bakker H.C."/>
        </authorList>
    </citation>
    <scope>NUCLEOTIDE SEQUENCE [LARGE SCALE GENOMIC DNA]</scope>
    <source>
        <strain evidence="3 4">FSL A5-0281</strain>
    </source>
</reference>
<protein>
    <recommendedName>
        <fullName evidence="5">UDP-N-acetyl-D-mannosamine transferase</fullName>
    </recommendedName>
</protein>
<dbReference type="Pfam" id="PF03808">
    <property type="entry name" value="Glyco_tran_WecG"/>
    <property type="match status" value="1"/>
</dbReference>
<dbReference type="InterPro" id="IPR004629">
    <property type="entry name" value="WecG_TagA_CpsF"/>
</dbReference>
<dbReference type="EMBL" id="JNFA01000011">
    <property type="protein sequence ID" value="KGL42539.1"/>
    <property type="molecule type" value="Genomic_DNA"/>
</dbReference>
<dbReference type="RefSeq" id="WP_052167528.1">
    <property type="nucleotide sequence ID" value="NZ_CBCSHQ010000001.1"/>
</dbReference>
<dbReference type="PANTHER" id="PTHR34136:SF1">
    <property type="entry name" value="UDP-N-ACETYL-D-MANNOSAMINURONIC ACID TRANSFERASE"/>
    <property type="match status" value="1"/>
</dbReference>
<keyword evidence="2" id="KW-0808">Transferase</keyword>
<evidence type="ECO:0000256" key="1">
    <source>
        <dbReference type="ARBA" id="ARBA00022676"/>
    </source>
</evidence>
<organism evidence="3 4">
    <name type="scientific">Listeria booriae</name>
    <dbReference type="NCBI Taxonomy" id="1552123"/>
    <lineage>
        <taxon>Bacteria</taxon>
        <taxon>Bacillati</taxon>
        <taxon>Bacillota</taxon>
        <taxon>Bacilli</taxon>
        <taxon>Bacillales</taxon>
        <taxon>Listeriaceae</taxon>
        <taxon>Listeria</taxon>
    </lineage>
</organism>
<keyword evidence="1" id="KW-0328">Glycosyltransferase</keyword>
<dbReference type="eggNOG" id="COG1922">
    <property type="taxonomic scope" value="Bacteria"/>
</dbReference>
<dbReference type="PANTHER" id="PTHR34136">
    <property type="match status" value="1"/>
</dbReference>
<keyword evidence="4" id="KW-1185">Reference proteome</keyword>
<proteinExistence type="predicted"/>
<evidence type="ECO:0008006" key="5">
    <source>
        <dbReference type="Google" id="ProtNLM"/>
    </source>
</evidence>
<dbReference type="AlphaFoldDB" id="A0A099W9W4"/>
<dbReference type="CDD" id="cd06533">
    <property type="entry name" value="Glyco_transf_WecG_TagA"/>
    <property type="match status" value="1"/>
</dbReference>
<gene>
    <name evidence="3" type="ORF">EP57_03505</name>
</gene>